<evidence type="ECO:0000313" key="2">
    <source>
        <dbReference type="Proteomes" id="UP001057375"/>
    </source>
</evidence>
<dbReference type="EMBL" id="BQXS01006108">
    <property type="protein sequence ID" value="GKT17550.1"/>
    <property type="molecule type" value="Genomic_DNA"/>
</dbReference>
<feature type="non-terminal residue" evidence="1">
    <location>
        <position position="1"/>
    </location>
</feature>
<sequence>LEEFDFDIEHVSGTANVLADALSRLRTRPTESMKRISELKPAKRLVNSLKLSQESKMLEEETSSLKKRPDGIWANKEGLAVVPSADSSLKNMLMEFAHGKGKAHLGEEAS</sequence>
<name>A0ABQ5JVD0_9EUKA</name>
<evidence type="ECO:0000313" key="1">
    <source>
        <dbReference type="EMBL" id="GKT17550.1"/>
    </source>
</evidence>
<keyword evidence="2" id="KW-1185">Reference proteome</keyword>
<dbReference type="Proteomes" id="UP001057375">
    <property type="component" value="Unassembled WGS sequence"/>
</dbReference>
<reference evidence="1" key="1">
    <citation type="submission" date="2022-03" db="EMBL/GenBank/DDBJ databases">
        <title>Draft genome sequence of Aduncisulcus paluster, a free-living microaerophilic Fornicata.</title>
        <authorList>
            <person name="Yuyama I."/>
            <person name="Kume K."/>
            <person name="Tamura T."/>
            <person name="Inagaki Y."/>
            <person name="Hashimoto T."/>
        </authorList>
    </citation>
    <scope>NUCLEOTIDE SEQUENCE</scope>
    <source>
        <strain evidence="1">NY0171</strain>
    </source>
</reference>
<feature type="non-terminal residue" evidence="1">
    <location>
        <position position="110"/>
    </location>
</feature>
<comment type="caution">
    <text evidence="1">The sequence shown here is derived from an EMBL/GenBank/DDBJ whole genome shotgun (WGS) entry which is preliminary data.</text>
</comment>
<gene>
    <name evidence="1" type="ORF">ADUPG1_004203</name>
</gene>
<proteinExistence type="predicted"/>
<organism evidence="1 2">
    <name type="scientific">Aduncisulcus paluster</name>
    <dbReference type="NCBI Taxonomy" id="2918883"/>
    <lineage>
        <taxon>Eukaryota</taxon>
        <taxon>Metamonada</taxon>
        <taxon>Carpediemonas-like organisms</taxon>
        <taxon>Aduncisulcus</taxon>
    </lineage>
</organism>
<protein>
    <recommendedName>
        <fullName evidence="3">Reverse transcriptase</fullName>
    </recommendedName>
</protein>
<accession>A0ABQ5JVD0</accession>
<evidence type="ECO:0008006" key="3">
    <source>
        <dbReference type="Google" id="ProtNLM"/>
    </source>
</evidence>